<evidence type="ECO:0000256" key="4">
    <source>
        <dbReference type="ARBA" id="ARBA00023180"/>
    </source>
</evidence>
<keyword evidence="3" id="KW-0677">Repeat</keyword>
<keyword evidence="8" id="KW-1185">Reference proteome</keyword>
<dbReference type="OrthoDB" id="6099413at2759"/>
<dbReference type="InterPro" id="IPR032675">
    <property type="entry name" value="LRR_dom_sf"/>
</dbReference>
<name>A0A6J8CP24_MYTCO</name>
<evidence type="ECO:0000256" key="3">
    <source>
        <dbReference type="ARBA" id="ARBA00022737"/>
    </source>
</evidence>
<feature type="chain" id="PRO_5026737361" description="LRRCT domain-containing protein" evidence="5">
    <location>
        <begin position="30"/>
        <end position="413"/>
    </location>
</feature>
<keyword evidence="2 5" id="KW-0732">Signal</keyword>
<dbReference type="Pfam" id="PF13855">
    <property type="entry name" value="LRR_8"/>
    <property type="match status" value="4"/>
</dbReference>
<dbReference type="Gene3D" id="3.80.10.10">
    <property type="entry name" value="Ribonuclease Inhibitor"/>
    <property type="match status" value="3"/>
</dbReference>
<evidence type="ECO:0000256" key="5">
    <source>
        <dbReference type="SAM" id="SignalP"/>
    </source>
</evidence>
<evidence type="ECO:0000259" key="6">
    <source>
        <dbReference type="SMART" id="SM00082"/>
    </source>
</evidence>
<keyword evidence="4" id="KW-0325">Glycoprotein</keyword>
<evidence type="ECO:0000256" key="1">
    <source>
        <dbReference type="ARBA" id="ARBA00022614"/>
    </source>
</evidence>
<dbReference type="InterPro" id="IPR003591">
    <property type="entry name" value="Leu-rich_rpt_typical-subtyp"/>
</dbReference>
<dbReference type="SMART" id="SM00082">
    <property type="entry name" value="LRRCT"/>
    <property type="match status" value="1"/>
</dbReference>
<evidence type="ECO:0000313" key="8">
    <source>
        <dbReference type="Proteomes" id="UP000507470"/>
    </source>
</evidence>
<dbReference type="InterPro" id="IPR050541">
    <property type="entry name" value="LRR_TM_domain-containing"/>
</dbReference>
<dbReference type="InterPro" id="IPR000483">
    <property type="entry name" value="Cys-rich_flank_reg_C"/>
</dbReference>
<dbReference type="PANTHER" id="PTHR24369">
    <property type="entry name" value="ANTIGEN BSP, PUTATIVE-RELATED"/>
    <property type="match status" value="1"/>
</dbReference>
<dbReference type="GO" id="GO:0005886">
    <property type="term" value="C:plasma membrane"/>
    <property type="evidence" value="ECO:0007669"/>
    <property type="project" value="TreeGrafter"/>
</dbReference>
<keyword evidence="1" id="KW-0433">Leucine-rich repeat</keyword>
<evidence type="ECO:0000313" key="7">
    <source>
        <dbReference type="EMBL" id="CAC5396834.1"/>
    </source>
</evidence>
<dbReference type="PANTHER" id="PTHR24369:SF211">
    <property type="entry name" value="LEUCINE-RICH REPEAT-CONTAINING PROTEIN 15-LIKE"/>
    <property type="match status" value="1"/>
</dbReference>
<dbReference type="EMBL" id="CACVKT020005661">
    <property type="protein sequence ID" value="CAC5396834.1"/>
    <property type="molecule type" value="Genomic_DNA"/>
</dbReference>
<proteinExistence type="predicted"/>
<dbReference type="SMART" id="SM00369">
    <property type="entry name" value="LRR_TYP"/>
    <property type="match status" value="10"/>
</dbReference>
<dbReference type="Proteomes" id="UP000507470">
    <property type="component" value="Unassembled WGS sequence"/>
</dbReference>
<dbReference type="FunFam" id="3.80.10.10:FF:001360">
    <property type="entry name" value="Uncharacterized protein"/>
    <property type="match status" value="1"/>
</dbReference>
<dbReference type="SUPFAM" id="SSF52058">
    <property type="entry name" value="L domain-like"/>
    <property type="match status" value="1"/>
</dbReference>
<protein>
    <recommendedName>
        <fullName evidence="6">LRRCT domain-containing protein</fullName>
    </recommendedName>
</protein>
<sequence length="413" mass="45847">MCKEHTRMYTLLNQIAVILVLLCLQYSLSDPCPSPCWCLYNNTTVVCNLTGITEIPKGLPRNTIALLLRSNEISHIPKTAFDGLYQLSYIDMTRNKLQDNSIERGAFNLSSIDMIDLSANLFTSIPQELPPKLLTLNFYNNPISTLKANSFVHAKSIQYLNMLANQIDTVQEHAFDPLINVRVIDLSSNSLNDGSLRPKAFSKNMELNELRLNYNQLQAIPDTSYLPSSLQKISIYGNKITTIPSHAFKSLTNLTNLAIAQGTINSIEDNAFFGLDNLRFLDLTQGNLSGTITNSTFNGLVSLQGLSLDINKVSKIDAGALHPLKNLQELGLSENKLMTIESAVLDTTFIPKLSAVYIYGNPWTCDCHLRWLREKMDNASYKVGSPSLTDCAGPPDVAGKTWTDLKPSDFVCK</sequence>
<gene>
    <name evidence="7" type="ORF">MCOR_31339</name>
</gene>
<reference evidence="7 8" key="1">
    <citation type="submission" date="2020-06" db="EMBL/GenBank/DDBJ databases">
        <authorList>
            <person name="Li R."/>
            <person name="Bekaert M."/>
        </authorList>
    </citation>
    <scope>NUCLEOTIDE SEQUENCE [LARGE SCALE GENOMIC DNA]</scope>
    <source>
        <strain evidence="8">wild</strain>
    </source>
</reference>
<evidence type="ECO:0000256" key="2">
    <source>
        <dbReference type="ARBA" id="ARBA00022729"/>
    </source>
</evidence>
<accession>A0A6J8CP24</accession>
<dbReference type="AlphaFoldDB" id="A0A6J8CP24"/>
<dbReference type="PROSITE" id="PS51450">
    <property type="entry name" value="LRR"/>
    <property type="match status" value="1"/>
</dbReference>
<organism evidence="7 8">
    <name type="scientific">Mytilus coruscus</name>
    <name type="common">Sea mussel</name>
    <dbReference type="NCBI Taxonomy" id="42192"/>
    <lineage>
        <taxon>Eukaryota</taxon>
        <taxon>Metazoa</taxon>
        <taxon>Spiralia</taxon>
        <taxon>Lophotrochozoa</taxon>
        <taxon>Mollusca</taxon>
        <taxon>Bivalvia</taxon>
        <taxon>Autobranchia</taxon>
        <taxon>Pteriomorphia</taxon>
        <taxon>Mytilida</taxon>
        <taxon>Mytiloidea</taxon>
        <taxon>Mytilidae</taxon>
        <taxon>Mytilinae</taxon>
        <taxon>Mytilus</taxon>
    </lineage>
</organism>
<feature type="domain" description="LRRCT" evidence="6">
    <location>
        <begin position="361"/>
        <end position="413"/>
    </location>
</feature>
<dbReference type="FunFam" id="3.80.10.10:FF:000770">
    <property type="entry name" value="Uncharacterized protein"/>
    <property type="match status" value="1"/>
</dbReference>
<dbReference type="InterPro" id="IPR001611">
    <property type="entry name" value="Leu-rich_rpt"/>
</dbReference>
<feature type="signal peptide" evidence="5">
    <location>
        <begin position="1"/>
        <end position="29"/>
    </location>
</feature>